<sequence length="208" mass="23488">MFSLVPTVCATCLLVRRWLFRCPPLCSMPICVALELDVTLCIGAPQRVSECLLFRVIQANGKLPKHIVIMRDGVSESQFRMVIDQELADLQRACQAVDKSYRPTLTVLIVQKRHGTRFYAEDANFPGVNRGNHLILGWRNQRLPVSGIYPIDQLQQFRGLFMASSVSEGGTILWCLWSKLTSNSGELAPPFISNIFSESHFRHVLVQN</sequence>
<accession>A0A915DSB2</accession>
<dbReference type="InterPro" id="IPR036397">
    <property type="entry name" value="RNaseH_sf"/>
</dbReference>
<name>A0A915DSB2_9BILA</name>
<dbReference type="Gene3D" id="3.30.420.10">
    <property type="entry name" value="Ribonuclease H-like superfamily/Ribonuclease H"/>
    <property type="match status" value="1"/>
</dbReference>
<evidence type="ECO:0000313" key="3">
    <source>
        <dbReference type="WBParaSite" id="jg23005"/>
    </source>
</evidence>
<proteinExistence type="predicted"/>
<dbReference type="WBParaSite" id="jg23005">
    <property type="protein sequence ID" value="jg23005"/>
    <property type="gene ID" value="jg23005"/>
</dbReference>
<dbReference type="Proteomes" id="UP000887574">
    <property type="component" value="Unplaced"/>
</dbReference>
<protein>
    <submittedName>
        <fullName evidence="3">Piwi domain-containing protein</fullName>
    </submittedName>
</protein>
<dbReference type="PROSITE" id="PS50822">
    <property type="entry name" value="PIWI"/>
    <property type="match status" value="1"/>
</dbReference>
<evidence type="ECO:0000259" key="1">
    <source>
        <dbReference type="PROSITE" id="PS50822"/>
    </source>
</evidence>
<dbReference type="GO" id="GO:0003676">
    <property type="term" value="F:nucleic acid binding"/>
    <property type="evidence" value="ECO:0007669"/>
    <property type="project" value="InterPro"/>
</dbReference>
<evidence type="ECO:0000313" key="2">
    <source>
        <dbReference type="Proteomes" id="UP000887574"/>
    </source>
</evidence>
<dbReference type="SUPFAM" id="SSF53098">
    <property type="entry name" value="Ribonuclease H-like"/>
    <property type="match status" value="1"/>
</dbReference>
<reference evidence="3" key="1">
    <citation type="submission" date="2022-11" db="UniProtKB">
        <authorList>
            <consortium name="WormBaseParasite"/>
        </authorList>
    </citation>
    <scope>IDENTIFICATION</scope>
</reference>
<organism evidence="2 3">
    <name type="scientific">Ditylenchus dipsaci</name>
    <dbReference type="NCBI Taxonomy" id="166011"/>
    <lineage>
        <taxon>Eukaryota</taxon>
        <taxon>Metazoa</taxon>
        <taxon>Ecdysozoa</taxon>
        <taxon>Nematoda</taxon>
        <taxon>Chromadorea</taxon>
        <taxon>Rhabditida</taxon>
        <taxon>Tylenchina</taxon>
        <taxon>Tylenchomorpha</taxon>
        <taxon>Sphaerularioidea</taxon>
        <taxon>Anguinidae</taxon>
        <taxon>Anguininae</taxon>
        <taxon>Ditylenchus</taxon>
    </lineage>
</organism>
<keyword evidence="2" id="KW-1185">Reference proteome</keyword>
<dbReference type="InterPro" id="IPR012337">
    <property type="entry name" value="RNaseH-like_sf"/>
</dbReference>
<dbReference type="PANTHER" id="PTHR22891">
    <property type="entry name" value="EUKARYOTIC TRANSLATION INITIATION FACTOR 2C"/>
    <property type="match status" value="1"/>
</dbReference>
<dbReference type="InterPro" id="IPR003165">
    <property type="entry name" value="Piwi"/>
</dbReference>
<dbReference type="Pfam" id="PF02171">
    <property type="entry name" value="Piwi"/>
    <property type="match status" value="1"/>
</dbReference>
<dbReference type="AlphaFoldDB" id="A0A915DSB2"/>
<feature type="domain" description="Piwi" evidence="1">
    <location>
        <begin position="60"/>
        <end position="134"/>
    </location>
</feature>